<protein>
    <submittedName>
        <fullName evidence="5">ABC transporter ATP-binding protein</fullName>
    </submittedName>
</protein>
<accession>A0A4Q7J679</accession>
<dbReference type="Gene3D" id="3.40.50.300">
    <property type="entry name" value="P-loop containing nucleotide triphosphate hydrolases"/>
    <property type="match status" value="1"/>
</dbReference>
<dbReference type="PANTHER" id="PTHR42939:SF1">
    <property type="entry name" value="ABC TRANSPORTER ATP-BINDING PROTEIN ALBC-RELATED"/>
    <property type="match status" value="1"/>
</dbReference>
<keyword evidence="6" id="KW-1185">Reference proteome</keyword>
<name>A0A4Q7J679_9PSEU</name>
<dbReference type="PANTHER" id="PTHR42939">
    <property type="entry name" value="ABC TRANSPORTER ATP-BINDING PROTEIN ALBC-RELATED"/>
    <property type="match status" value="1"/>
</dbReference>
<organism evidence="5 6">
    <name type="scientific">Amycolatopsis suaedae</name>
    <dbReference type="NCBI Taxonomy" id="2510978"/>
    <lineage>
        <taxon>Bacteria</taxon>
        <taxon>Bacillati</taxon>
        <taxon>Actinomycetota</taxon>
        <taxon>Actinomycetes</taxon>
        <taxon>Pseudonocardiales</taxon>
        <taxon>Pseudonocardiaceae</taxon>
        <taxon>Amycolatopsis</taxon>
    </lineage>
</organism>
<dbReference type="InterPro" id="IPR003593">
    <property type="entry name" value="AAA+_ATPase"/>
</dbReference>
<dbReference type="PROSITE" id="PS50893">
    <property type="entry name" value="ABC_TRANSPORTER_2"/>
    <property type="match status" value="1"/>
</dbReference>
<reference evidence="5 6" key="1">
    <citation type="submission" date="2019-02" db="EMBL/GenBank/DDBJ databases">
        <title>Draft genome sequence of Amycolatopsis sp. 8-3EHSu isolated from roots of Suaeda maritima.</title>
        <authorList>
            <person name="Duangmal K."/>
            <person name="Chantavorakit T."/>
        </authorList>
    </citation>
    <scope>NUCLEOTIDE SEQUENCE [LARGE SCALE GENOMIC DNA]</scope>
    <source>
        <strain evidence="5 6">8-3EHSu</strain>
    </source>
</reference>
<evidence type="ECO:0000313" key="6">
    <source>
        <dbReference type="Proteomes" id="UP000292003"/>
    </source>
</evidence>
<evidence type="ECO:0000256" key="2">
    <source>
        <dbReference type="ARBA" id="ARBA00022741"/>
    </source>
</evidence>
<keyword evidence="3 5" id="KW-0067">ATP-binding</keyword>
<dbReference type="SUPFAM" id="SSF52540">
    <property type="entry name" value="P-loop containing nucleoside triphosphate hydrolases"/>
    <property type="match status" value="1"/>
</dbReference>
<dbReference type="SMART" id="SM00382">
    <property type="entry name" value="AAA"/>
    <property type="match status" value="1"/>
</dbReference>
<dbReference type="OrthoDB" id="9804819at2"/>
<dbReference type="GO" id="GO:0016887">
    <property type="term" value="F:ATP hydrolysis activity"/>
    <property type="evidence" value="ECO:0007669"/>
    <property type="project" value="InterPro"/>
</dbReference>
<dbReference type="InterPro" id="IPR027417">
    <property type="entry name" value="P-loop_NTPase"/>
</dbReference>
<dbReference type="CDD" id="cd03230">
    <property type="entry name" value="ABC_DR_subfamily_A"/>
    <property type="match status" value="1"/>
</dbReference>
<dbReference type="EMBL" id="SFCC01000009">
    <property type="protein sequence ID" value="RZQ62388.1"/>
    <property type="molecule type" value="Genomic_DNA"/>
</dbReference>
<comment type="caution">
    <text evidence="5">The sequence shown here is derived from an EMBL/GenBank/DDBJ whole genome shotgun (WGS) entry which is preliminary data.</text>
</comment>
<evidence type="ECO:0000259" key="4">
    <source>
        <dbReference type="PROSITE" id="PS50893"/>
    </source>
</evidence>
<sequence length="284" mass="30816">MTTEVAVRAEGLSKSYRGWRRRENWALRDCTFELPRGQVTALVGANGAGKSTLLGMLAGLLDPAGGTVDVAGRTAFVAQDKPVYKQLTAPDMLRLAARLNETWDQRRATRWLDRFEVPADRRCARLSGGQRAQVAFAVALGARPDVLLLDEPLSNLDPLARREVMTELLAETADAGMAVVLSTHVVAELGGVADRLLLLARGRLVADGEVDRLLGEHLHYVGPRADEPPGPGEVIEARHEERQSTFLVRLAGGTPVVAEPWITRPVTLEDLVLARLAASRKEAA</sequence>
<dbReference type="Pfam" id="PF00005">
    <property type="entry name" value="ABC_tran"/>
    <property type="match status" value="1"/>
</dbReference>
<feature type="domain" description="ABC transporter" evidence="4">
    <location>
        <begin position="7"/>
        <end position="226"/>
    </location>
</feature>
<dbReference type="InterPro" id="IPR003439">
    <property type="entry name" value="ABC_transporter-like_ATP-bd"/>
</dbReference>
<gene>
    <name evidence="5" type="ORF">EWH70_19160</name>
</gene>
<dbReference type="AlphaFoldDB" id="A0A4Q7J679"/>
<dbReference type="RefSeq" id="WP_130476815.1">
    <property type="nucleotide sequence ID" value="NZ_SFCC01000009.1"/>
</dbReference>
<keyword evidence="2" id="KW-0547">Nucleotide-binding</keyword>
<dbReference type="InterPro" id="IPR051782">
    <property type="entry name" value="ABC_Transporter_VariousFunc"/>
</dbReference>
<evidence type="ECO:0000313" key="5">
    <source>
        <dbReference type="EMBL" id="RZQ62388.1"/>
    </source>
</evidence>
<proteinExistence type="predicted"/>
<evidence type="ECO:0000256" key="3">
    <source>
        <dbReference type="ARBA" id="ARBA00022840"/>
    </source>
</evidence>
<evidence type="ECO:0000256" key="1">
    <source>
        <dbReference type="ARBA" id="ARBA00022448"/>
    </source>
</evidence>
<dbReference type="Proteomes" id="UP000292003">
    <property type="component" value="Unassembled WGS sequence"/>
</dbReference>
<keyword evidence="1" id="KW-0813">Transport</keyword>
<dbReference type="GO" id="GO:0005524">
    <property type="term" value="F:ATP binding"/>
    <property type="evidence" value="ECO:0007669"/>
    <property type="project" value="UniProtKB-KW"/>
</dbReference>